<keyword evidence="3" id="KW-1003">Cell membrane</keyword>
<evidence type="ECO:0000256" key="1">
    <source>
        <dbReference type="ARBA" id="ARBA00004651"/>
    </source>
</evidence>
<name>A0ABW0YT02_9BACI</name>
<keyword evidence="7" id="KW-0406">Ion transport</keyword>
<dbReference type="Proteomes" id="UP001596142">
    <property type="component" value="Unassembled WGS sequence"/>
</dbReference>
<protein>
    <recommendedName>
        <fullName evidence="12">Nickel import system permease protein NikB</fullName>
    </recommendedName>
</protein>
<comment type="subunit">
    <text evidence="11">The complex is composed of two ATP-binding proteins (NikD and NikE), two transmembrane proteins (NikB and NikC) and a solute-binding protein (NikA).</text>
</comment>
<dbReference type="NCBIfam" id="NF045470">
    <property type="entry name" value="Opp2B"/>
    <property type="match status" value="1"/>
</dbReference>
<feature type="transmembrane region" description="Helical" evidence="13">
    <location>
        <begin position="12"/>
        <end position="30"/>
    </location>
</feature>
<dbReference type="InterPro" id="IPR035906">
    <property type="entry name" value="MetI-like_sf"/>
</dbReference>
<evidence type="ECO:0000256" key="3">
    <source>
        <dbReference type="ARBA" id="ARBA00022475"/>
    </source>
</evidence>
<dbReference type="Gene3D" id="1.10.3720.10">
    <property type="entry name" value="MetI-like"/>
    <property type="match status" value="1"/>
</dbReference>
<dbReference type="Pfam" id="PF19300">
    <property type="entry name" value="BPD_transp_1_N"/>
    <property type="match status" value="1"/>
</dbReference>
<keyword evidence="2 13" id="KW-0813">Transport</keyword>
<sequence>MTRFIVSRLLQTGLVLFILTVITFILMKLAPGDPVRSILRVEEVAITREQEEALRNELLLDQPFLQYFAWLKGIFQFDLGTSHSLNVPVVEVLLGRLPNTLLLTAGGLLVMMVIACVLGVGSAYFYNRPFDHISRIFALLGASLPSFWLGLLLIQWFSLHLGWLPSSGSSSLLHLILPSLTLGIGMSAVYARLLRSSLVEEYSQPHIQAARAKGMTKWTLLTRHSMKAAVVPVLSMFGLSIGSLLGGTVVVETVFSWPGIGSMVIEAILRRDYPLIQGYILLTGVFVITANFIADIIMSMLDPRIRMGEESFRK</sequence>
<keyword evidence="6 13" id="KW-1133">Transmembrane helix</keyword>
<evidence type="ECO:0000256" key="13">
    <source>
        <dbReference type="RuleBase" id="RU363032"/>
    </source>
</evidence>
<comment type="similarity">
    <text evidence="10">Belongs to the binding-protein-dependent transport system permease family. OppBC subfamily.</text>
</comment>
<comment type="subcellular location">
    <subcellularLocation>
        <location evidence="1 13">Cell membrane</location>
        <topology evidence="1 13">Multi-pass membrane protein</topology>
    </subcellularLocation>
</comment>
<dbReference type="InterPro" id="IPR045621">
    <property type="entry name" value="BPD_transp_1_N"/>
</dbReference>
<dbReference type="EMBL" id="JBHSOZ010000005">
    <property type="protein sequence ID" value="MFC5713698.1"/>
    <property type="molecule type" value="Genomic_DNA"/>
</dbReference>
<proteinExistence type="inferred from homology"/>
<evidence type="ECO:0000256" key="6">
    <source>
        <dbReference type="ARBA" id="ARBA00022989"/>
    </source>
</evidence>
<dbReference type="PANTHER" id="PTHR43163:SF6">
    <property type="entry name" value="DIPEPTIDE TRANSPORT SYSTEM PERMEASE PROTEIN DPPB-RELATED"/>
    <property type="match status" value="1"/>
</dbReference>
<keyword evidence="5 13" id="KW-0812">Transmembrane</keyword>
<gene>
    <name evidence="15" type="primary">nikB</name>
    <name evidence="15" type="ORF">ACFPU1_12980</name>
</gene>
<evidence type="ECO:0000256" key="10">
    <source>
        <dbReference type="ARBA" id="ARBA00024202"/>
    </source>
</evidence>
<evidence type="ECO:0000256" key="7">
    <source>
        <dbReference type="ARBA" id="ARBA00023065"/>
    </source>
</evidence>
<evidence type="ECO:0000313" key="16">
    <source>
        <dbReference type="Proteomes" id="UP001596142"/>
    </source>
</evidence>
<keyword evidence="16" id="KW-1185">Reference proteome</keyword>
<dbReference type="InterPro" id="IPR000515">
    <property type="entry name" value="MetI-like"/>
</dbReference>
<organism evidence="15 16">
    <name type="scientific">Thalassorhabdus alkalitolerans</name>
    <dbReference type="NCBI Taxonomy" id="2282697"/>
    <lineage>
        <taxon>Bacteria</taxon>
        <taxon>Bacillati</taxon>
        <taxon>Bacillota</taxon>
        <taxon>Bacilli</taxon>
        <taxon>Bacillales</taxon>
        <taxon>Bacillaceae</taxon>
        <taxon>Thalassorhabdus</taxon>
    </lineage>
</organism>
<evidence type="ECO:0000259" key="14">
    <source>
        <dbReference type="PROSITE" id="PS50928"/>
    </source>
</evidence>
<evidence type="ECO:0000256" key="8">
    <source>
        <dbReference type="ARBA" id="ARBA00023112"/>
    </source>
</evidence>
<comment type="caution">
    <text evidence="15">The sequence shown here is derived from an EMBL/GenBank/DDBJ whole genome shotgun (WGS) entry which is preliminary data.</text>
</comment>
<dbReference type="CDD" id="cd06261">
    <property type="entry name" value="TM_PBP2"/>
    <property type="match status" value="1"/>
</dbReference>
<dbReference type="PANTHER" id="PTHR43163">
    <property type="entry name" value="DIPEPTIDE TRANSPORT SYSTEM PERMEASE PROTEIN DPPB-RELATED"/>
    <property type="match status" value="1"/>
</dbReference>
<keyword evidence="8" id="KW-0921">Nickel transport</keyword>
<keyword evidence="4" id="KW-0533">Nickel</keyword>
<feature type="transmembrane region" description="Helical" evidence="13">
    <location>
        <begin position="137"/>
        <end position="159"/>
    </location>
</feature>
<dbReference type="PROSITE" id="PS50928">
    <property type="entry name" value="ABC_TM1"/>
    <property type="match status" value="1"/>
</dbReference>
<dbReference type="SUPFAM" id="SSF161098">
    <property type="entry name" value="MetI-like"/>
    <property type="match status" value="1"/>
</dbReference>
<evidence type="ECO:0000256" key="5">
    <source>
        <dbReference type="ARBA" id="ARBA00022692"/>
    </source>
</evidence>
<feature type="transmembrane region" description="Helical" evidence="13">
    <location>
        <begin position="229"/>
        <end position="255"/>
    </location>
</feature>
<feature type="transmembrane region" description="Helical" evidence="13">
    <location>
        <begin position="171"/>
        <end position="191"/>
    </location>
</feature>
<feature type="transmembrane region" description="Helical" evidence="13">
    <location>
        <begin position="275"/>
        <end position="297"/>
    </location>
</feature>
<reference evidence="16" key="1">
    <citation type="journal article" date="2019" name="Int. J. Syst. Evol. Microbiol.">
        <title>The Global Catalogue of Microorganisms (GCM) 10K type strain sequencing project: providing services to taxonomists for standard genome sequencing and annotation.</title>
        <authorList>
            <consortium name="The Broad Institute Genomics Platform"/>
            <consortium name="The Broad Institute Genome Sequencing Center for Infectious Disease"/>
            <person name="Wu L."/>
            <person name="Ma J."/>
        </authorList>
    </citation>
    <scope>NUCLEOTIDE SEQUENCE [LARGE SCALE GENOMIC DNA]</scope>
    <source>
        <strain evidence="16">CECT 7184</strain>
    </source>
</reference>
<dbReference type="RefSeq" id="WP_385941806.1">
    <property type="nucleotide sequence ID" value="NZ_JBHSOZ010000005.1"/>
</dbReference>
<keyword evidence="9 13" id="KW-0472">Membrane</keyword>
<feature type="domain" description="ABC transmembrane type-1" evidence="14">
    <location>
        <begin position="97"/>
        <end position="298"/>
    </location>
</feature>
<dbReference type="InterPro" id="IPR050045">
    <property type="entry name" value="Opp2B"/>
</dbReference>
<accession>A0ABW0YT02</accession>
<feature type="transmembrane region" description="Helical" evidence="13">
    <location>
        <begin position="101"/>
        <end position="125"/>
    </location>
</feature>
<evidence type="ECO:0000256" key="2">
    <source>
        <dbReference type="ARBA" id="ARBA00022448"/>
    </source>
</evidence>
<evidence type="ECO:0000256" key="4">
    <source>
        <dbReference type="ARBA" id="ARBA00022596"/>
    </source>
</evidence>
<evidence type="ECO:0000256" key="12">
    <source>
        <dbReference type="ARBA" id="ARBA00044774"/>
    </source>
</evidence>
<evidence type="ECO:0000256" key="11">
    <source>
        <dbReference type="ARBA" id="ARBA00038669"/>
    </source>
</evidence>
<evidence type="ECO:0000313" key="15">
    <source>
        <dbReference type="EMBL" id="MFC5713698.1"/>
    </source>
</evidence>
<dbReference type="Pfam" id="PF00528">
    <property type="entry name" value="BPD_transp_1"/>
    <property type="match status" value="1"/>
</dbReference>
<evidence type="ECO:0000256" key="9">
    <source>
        <dbReference type="ARBA" id="ARBA00023136"/>
    </source>
</evidence>